<accession>A0A1N6UKX9</accession>
<keyword evidence="3" id="KW-1185">Reference proteome</keyword>
<evidence type="ECO:0000313" key="3">
    <source>
        <dbReference type="Proteomes" id="UP000185924"/>
    </source>
</evidence>
<dbReference type="AlphaFoldDB" id="A0A1N6UKX9"/>
<reference evidence="3" key="1">
    <citation type="submission" date="2017-01" db="EMBL/GenBank/DDBJ databases">
        <authorList>
            <person name="Varghese N."/>
            <person name="Submissions S."/>
        </authorList>
    </citation>
    <scope>NUCLEOTIDE SEQUENCE [LARGE SCALE GENOMIC DNA]</scope>
    <source>
        <strain evidence="3">DM9</strain>
    </source>
</reference>
<feature type="chain" id="PRO_5009938774" evidence="1">
    <location>
        <begin position="21"/>
        <end position="180"/>
    </location>
</feature>
<dbReference type="SUPFAM" id="SSF56925">
    <property type="entry name" value="OMPA-like"/>
    <property type="match status" value="1"/>
</dbReference>
<dbReference type="Proteomes" id="UP000185924">
    <property type="component" value="Unassembled WGS sequence"/>
</dbReference>
<evidence type="ECO:0000256" key="1">
    <source>
        <dbReference type="SAM" id="SignalP"/>
    </source>
</evidence>
<proteinExistence type="predicted"/>
<gene>
    <name evidence="2" type="ORF">SAMN05421545_0927</name>
</gene>
<dbReference type="InterPro" id="IPR011250">
    <property type="entry name" value="OMP/PagP_B-barrel"/>
</dbReference>
<dbReference type="RefSeq" id="WP_076421285.1">
    <property type="nucleotide sequence ID" value="NZ_FTNM01000001.1"/>
</dbReference>
<dbReference type="EMBL" id="FTNM01000001">
    <property type="protein sequence ID" value="SIQ65976.1"/>
    <property type="molecule type" value="Genomic_DNA"/>
</dbReference>
<evidence type="ECO:0000313" key="2">
    <source>
        <dbReference type="EMBL" id="SIQ65976.1"/>
    </source>
</evidence>
<dbReference type="Gene3D" id="2.40.160.20">
    <property type="match status" value="1"/>
</dbReference>
<name>A0A1N6UKX9_9BACT</name>
<keyword evidence="1" id="KW-0732">Signal</keyword>
<protein>
    <submittedName>
        <fullName evidence="2">Outer membrane protein beta-barrel domain-containing protein</fullName>
    </submittedName>
</protein>
<organism evidence="2 3">
    <name type="scientific">Pontibacter lucknowensis</name>
    <dbReference type="NCBI Taxonomy" id="1077936"/>
    <lineage>
        <taxon>Bacteria</taxon>
        <taxon>Pseudomonadati</taxon>
        <taxon>Bacteroidota</taxon>
        <taxon>Cytophagia</taxon>
        <taxon>Cytophagales</taxon>
        <taxon>Hymenobacteraceae</taxon>
        <taxon>Pontibacter</taxon>
    </lineage>
</organism>
<sequence length="180" mass="19766">MIRKTLLTLFGACTILATQAQDMSDAKPQASAPYKAAVGLRYTVAGSGYTDLGITAKYFVTEQSALEAYVMIPSNSSDFLASLSYVWQPKLSFSERFRPYAGVGVGVLRHTSIRYPMDGKTYTSPVAFGTVGVEYQFKKLPLALSVDYRTPLFTTGVNAPHYNNRSQISNIGVGLKYTFR</sequence>
<feature type="signal peptide" evidence="1">
    <location>
        <begin position="1"/>
        <end position="20"/>
    </location>
</feature>
<dbReference type="OrthoDB" id="851648at2"/>